<organism evidence="7 8">
    <name type="scientific">Blepharisma stoltei</name>
    <dbReference type="NCBI Taxonomy" id="1481888"/>
    <lineage>
        <taxon>Eukaryota</taxon>
        <taxon>Sar</taxon>
        <taxon>Alveolata</taxon>
        <taxon>Ciliophora</taxon>
        <taxon>Postciliodesmatophora</taxon>
        <taxon>Heterotrichea</taxon>
        <taxon>Heterotrichida</taxon>
        <taxon>Blepharismidae</taxon>
        <taxon>Blepharisma</taxon>
    </lineage>
</organism>
<dbReference type="AlphaFoldDB" id="A0AAU9JR03"/>
<keyword evidence="8" id="KW-1185">Reference proteome</keyword>
<sequence length="236" mass="28016">MEKSPDFRIRNKSTNPRYASQLFKNNQKPQQIVAMWQSRMNSPKEIENQHESVMESQEFIEMKTELEKIREIDRKQRDQIAQARVQIGKQKAIIKKLKSENEEMKQRPERRRIDPRQLLIILQTNLMQEQYREEAFEQMQLEMMINESNAAPEDYNQGHFPGHEHLAHIGLPEEEIANIPVVRIDSDHLCSICIDRIKANHDAKILEQCEHKFHPQCIDEWLRSNSYCPICLSMVI</sequence>
<dbReference type="EMBL" id="CAJZBQ010000039">
    <property type="protein sequence ID" value="CAG9325897.1"/>
    <property type="molecule type" value="Genomic_DNA"/>
</dbReference>
<keyword evidence="2 4" id="KW-0863">Zinc-finger</keyword>
<dbReference type="SUPFAM" id="SSF57850">
    <property type="entry name" value="RING/U-box"/>
    <property type="match status" value="1"/>
</dbReference>
<dbReference type="PANTHER" id="PTHR45931">
    <property type="entry name" value="SI:CH211-59O9.10"/>
    <property type="match status" value="1"/>
</dbReference>
<evidence type="ECO:0000256" key="3">
    <source>
        <dbReference type="ARBA" id="ARBA00022833"/>
    </source>
</evidence>
<dbReference type="GO" id="GO:0006511">
    <property type="term" value="P:ubiquitin-dependent protein catabolic process"/>
    <property type="evidence" value="ECO:0007669"/>
    <property type="project" value="TreeGrafter"/>
</dbReference>
<evidence type="ECO:0000313" key="8">
    <source>
        <dbReference type="Proteomes" id="UP001162131"/>
    </source>
</evidence>
<dbReference type="GO" id="GO:0005634">
    <property type="term" value="C:nucleus"/>
    <property type="evidence" value="ECO:0007669"/>
    <property type="project" value="TreeGrafter"/>
</dbReference>
<keyword evidence="1" id="KW-0479">Metal-binding</keyword>
<dbReference type="Gene3D" id="3.30.40.10">
    <property type="entry name" value="Zinc/RING finger domain, C3HC4 (zinc finger)"/>
    <property type="match status" value="1"/>
</dbReference>
<dbReference type="InterPro" id="IPR013083">
    <property type="entry name" value="Znf_RING/FYVE/PHD"/>
</dbReference>
<dbReference type="PROSITE" id="PS50089">
    <property type="entry name" value="ZF_RING_2"/>
    <property type="match status" value="1"/>
</dbReference>
<evidence type="ECO:0000259" key="6">
    <source>
        <dbReference type="PROSITE" id="PS50089"/>
    </source>
</evidence>
<dbReference type="Proteomes" id="UP001162131">
    <property type="component" value="Unassembled WGS sequence"/>
</dbReference>
<protein>
    <recommendedName>
        <fullName evidence="6">RING-type domain-containing protein</fullName>
    </recommendedName>
</protein>
<dbReference type="GO" id="GO:0061630">
    <property type="term" value="F:ubiquitin protein ligase activity"/>
    <property type="evidence" value="ECO:0007669"/>
    <property type="project" value="TreeGrafter"/>
</dbReference>
<accession>A0AAU9JR03</accession>
<dbReference type="Pfam" id="PF13639">
    <property type="entry name" value="zf-RING_2"/>
    <property type="match status" value="1"/>
</dbReference>
<evidence type="ECO:0000313" key="7">
    <source>
        <dbReference type="EMBL" id="CAG9325897.1"/>
    </source>
</evidence>
<dbReference type="GO" id="GO:0008270">
    <property type="term" value="F:zinc ion binding"/>
    <property type="evidence" value="ECO:0007669"/>
    <property type="project" value="UniProtKB-KW"/>
</dbReference>
<gene>
    <name evidence="7" type="ORF">BSTOLATCC_MIC39680</name>
</gene>
<evidence type="ECO:0000256" key="1">
    <source>
        <dbReference type="ARBA" id="ARBA00022723"/>
    </source>
</evidence>
<dbReference type="PANTHER" id="PTHR45931:SF3">
    <property type="entry name" value="RING ZINC FINGER-CONTAINING PROTEIN"/>
    <property type="match status" value="1"/>
</dbReference>
<reference evidence="7" key="1">
    <citation type="submission" date="2021-09" db="EMBL/GenBank/DDBJ databases">
        <authorList>
            <consortium name="AG Swart"/>
            <person name="Singh M."/>
            <person name="Singh A."/>
            <person name="Seah K."/>
            <person name="Emmerich C."/>
        </authorList>
    </citation>
    <scope>NUCLEOTIDE SEQUENCE</scope>
    <source>
        <strain evidence="7">ATCC30299</strain>
    </source>
</reference>
<evidence type="ECO:0000256" key="5">
    <source>
        <dbReference type="SAM" id="Coils"/>
    </source>
</evidence>
<dbReference type="InterPro" id="IPR001841">
    <property type="entry name" value="Znf_RING"/>
</dbReference>
<feature type="domain" description="RING-type" evidence="6">
    <location>
        <begin position="190"/>
        <end position="231"/>
    </location>
</feature>
<feature type="coiled-coil region" evidence="5">
    <location>
        <begin position="80"/>
        <end position="107"/>
    </location>
</feature>
<evidence type="ECO:0000256" key="4">
    <source>
        <dbReference type="PROSITE-ProRule" id="PRU00175"/>
    </source>
</evidence>
<name>A0AAU9JR03_9CILI</name>
<keyword evidence="5" id="KW-0175">Coiled coil</keyword>
<dbReference type="SMART" id="SM00184">
    <property type="entry name" value="RING"/>
    <property type="match status" value="1"/>
</dbReference>
<keyword evidence="3" id="KW-0862">Zinc</keyword>
<comment type="caution">
    <text evidence="7">The sequence shown here is derived from an EMBL/GenBank/DDBJ whole genome shotgun (WGS) entry which is preliminary data.</text>
</comment>
<dbReference type="InterPro" id="IPR051834">
    <property type="entry name" value="RING_finger_E3_ligase"/>
</dbReference>
<evidence type="ECO:0000256" key="2">
    <source>
        <dbReference type="ARBA" id="ARBA00022771"/>
    </source>
</evidence>
<proteinExistence type="predicted"/>